<feature type="region of interest" description="Disordered" evidence="4">
    <location>
        <begin position="1053"/>
        <end position="1078"/>
    </location>
</feature>
<evidence type="ECO:0000256" key="4">
    <source>
        <dbReference type="SAM" id="MobiDB-lite"/>
    </source>
</evidence>
<keyword evidence="2" id="KW-0863">Zinc-finger</keyword>
<feature type="compositionally biased region" description="Basic residues" evidence="4">
    <location>
        <begin position="1196"/>
        <end position="1225"/>
    </location>
</feature>
<dbReference type="InterPro" id="IPR013087">
    <property type="entry name" value="Znf_C2H2_type"/>
</dbReference>
<dbReference type="GO" id="GO:0005634">
    <property type="term" value="C:nucleus"/>
    <property type="evidence" value="ECO:0007669"/>
    <property type="project" value="TreeGrafter"/>
</dbReference>
<evidence type="ECO:0000259" key="5">
    <source>
        <dbReference type="PROSITE" id="PS00028"/>
    </source>
</evidence>
<feature type="compositionally biased region" description="Low complexity" evidence="4">
    <location>
        <begin position="1103"/>
        <end position="1124"/>
    </location>
</feature>
<evidence type="ECO:0000256" key="3">
    <source>
        <dbReference type="ARBA" id="ARBA00022833"/>
    </source>
</evidence>
<feature type="compositionally biased region" description="Basic and acidic residues" evidence="4">
    <location>
        <begin position="1254"/>
        <end position="1280"/>
    </location>
</feature>
<evidence type="ECO:0000313" key="8">
    <source>
        <dbReference type="Proteomes" id="UP000618051"/>
    </source>
</evidence>
<evidence type="ECO:0000313" key="7">
    <source>
        <dbReference type="EMBL" id="KAI1242696.1"/>
    </source>
</evidence>
<reference evidence="7" key="3">
    <citation type="submission" date="2022-01" db="EMBL/GenBank/DDBJ databases">
        <authorList>
            <person name="Rubenstein D.R."/>
        </authorList>
    </citation>
    <scope>NUCLEOTIDE SEQUENCE</scope>
    <source>
        <strain evidence="7">SS15</strain>
        <tissue evidence="7">Liver</tissue>
    </source>
</reference>
<evidence type="ECO:0000313" key="6">
    <source>
        <dbReference type="EMBL" id="KAG0134662.1"/>
    </source>
</evidence>
<keyword evidence="1" id="KW-0479">Metal-binding</keyword>
<keyword evidence="3" id="KW-0862">Zinc</keyword>
<evidence type="ECO:0000256" key="2">
    <source>
        <dbReference type="ARBA" id="ARBA00022771"/>
    </source>
</evidence>
<feature type="region of interest" description="Disordered" evidence="4">
    <location>
        <begin position="660"/>
        <end position="705"/>
    </location>
</feature>
<feature type="compositionally biased region" description="Low complexity" evidence="4">
    <location>
        <begin position="1226"/>
        <end position="1253"/>
    </location>
</feature>
<feature type="region of interest" description="Disordered" evidence="4">
    <location>
        <begin position="619"/>
        <end position="640"/>
    </location>
</feature>
<dbReference type="GO" id="GO:0008270">
    <property type="term" value="F:zinc ion binding"/>
    <property type="evidence" value="ECO:0007669"/>
    <property type="project" value="UniProtKB-KW"/>
</dbReference>
<feature type="compositionally biased region" description="Basic and acidic residues" evidence="4">
    <location>
        <begin position="685"/>
        <end position="702"/>
    </location>
</feature>
<dbReference type="PROSITE" id="PS00028">
    <property type="entry name" value="ZINC_FINGER_C2H2_1"/>
    <property type="match status" value="1"/>
</dbReference>
<keyword evidence="8" id="KW-1185">Reference proteome</keyword>
<proteinExistence type="predicted"/>
<feature type="region of interest" description="Disordered" evidence="4">
    <location>
        <begin position="1196"/>
        <end position="1286"/>
    </location>
</feature>
<dbReference type="OrthoDB" id="4822at2759"/>
<dbReference type="Proteomes" id="UP000618051">
    <property type="component" value="Unassembled WGS sequence"/>
</dbReference>
<feature type="compositionally biased region" description="Basic and acidic residues" evidence="4">
    <location>
        <begin position="660"/>
        <end position="671"/>
    </location>
</feature>
<protein>
    <recommendedName>
        <fullName evidence="5">C2H2-type domain-containing protein</fullName>
    </recommendedName>
</protein>
<dbReference type="EMBL" id="JADDUC010000004">
    <property type="protein sequence ID" value="KAG0134662.1"/>
    <property type="molecule type" value="Genomic_DNA"/>
</dbReference>
<feature type="region of interest" description="Disordered" evidence="4">
    <location>
        <begin position="1093"/>
        <end position="1126"/>
    </location>
</feature>
<sequence length="1736" mass="194165">MPALVFDCKKLLVMHYSRQRMTLQPPHIGSMMNIVVQMLAKASGRWSSGCWGLLAGTELLTSQERKIKENKASYVRAVLCVKQPILQDVPCLKMCLWDIAEIGPHTGPSVEQIPAHNLQASMLLPEAHTFNLNDYQEEAVKPPDKESSGSCDHGEKCPRRLPLILGYVSDTSAPASKHAFFATGKNNRNKTFNTLLIGIKFSALRNSYELAVAEETWHAFLSGVLELGTPASKAAQCQLPSATLVMGARELWGHAQLSSAVPCAIAVLVVVHYLSSLNPTPADVQQPFECDSARCYSAGKVTGNRRRSQYHLGLLGLELELSEACNMQTARRASLEKPWQYENPFNGLELEAAPSLLDFVPFNQLYPEEHPATQMTQGVIPWIFFRVTTSTMPELTISLYDPSEMILEDYAEKEKAAAKALEDVKANFYCELCDKQYHKHQEFDNHINSYDHAHKQRLKDLKQREFARNVASKSWKDEKKQEKALKRLHQLAELRKQSEWQVFKSCMSISGSGPLLKAPRLVLEKQQSPDGIFLYKGSKFTASSQRTITSEGQGFSKSFLEKQQLIISRHHPPTERHHALGNHISQTFPDSNNISQRAGVSFSFSKKVPLKLESSASVFSENSEEGNDCSESPNHKKKQTIEGCHSVTLLEEQLKASLDKESPITQDRMDLDSSASSHVAAKPKMLKENDKSSDRESEEKFRANSSFSKVKIPLSNLNFSTSLRETEQESKLNESEQFLENPISSSCQASNFCTQLNTYKHSNAHLPDQLSELPQQPAPELTCSSNMNDSSGVIKRERPLEITETTDGNMEPLAKENMVKEVKPQALPFLHVVSKDGTTALQWPTELLLFTKTEPHISYGCNPLYFDFRLSLNHREGKQHETNKASCKELSKNKTADEYEPSGLIQYEQMSNEQDNQLLKPKKMKGSLNPRKAKQKAESDIEKKINENGQKCIADYLNENIPKVPAYLDVSQKDYVTEKSLYTTKLRRPLKNHFHGCERKTQNIRNENISFSAFMSRIKKSESAKCHLIDSEEKYENQSDFRSLHDVVSCSSDISDSGKDSNGSFFSCKSSSNSRYSDNEGCGSYTRCWRFPSPQKSSSGRHSSYSDTSVSSTSSYMSYTSPTSNNHRRNNLLCCCKRKSKTDERHKCKHRKHKCIFTSDDTDEDYLCHSRSHRTKNCIHCGTIKYRRCSRHKGLQIRDRSKHSRCRHQHFGKVHSRSRSYHKSKSGSTSDSISSERSSSSRISRGSSSGSFSKETDNCDNKTKEDAERGSNAEPGKAETAHSSSLNVNSQPKIFATCSSKNLAKDIWGKRKSMTAKLLLERVQSKKTQEPMHDSERFSISSGVESKDHSQSHFALQFSSSVDDIAMLPLPEKVRSIGENDMGHNEISSLENSVKKNNLEASEITNVALSPGTDYDHCVLKDIIQIETGYQSPSIKRSTAIKEQTNLLISEMQPFIQSCDPVPNDFPGAFPSNRYSVANSTETKEELHDVNMDLNRAEGSSDSFCDNAMQKYGDTLNDLEVYSKSTSPPLTQQPITFTPEEVDKYRLLQLQAQQHMQKQLLAKHLKVLPAPGPAAFSATPAVPALPAQQQATVTTIHHTLLQRFAVSASVHPHGSHLSLAPLHPLSQAHFGPISLSPLAPALIPTHPALLTGHPLHLVSTAPLHPSPLPFPALPHAAYIPALFTPHLNTATPSAIHPNHLVHPLFQGQEPHHYSCSIQTQQLPTAKEVFSVSSYLN</sequence>
<evidence type="ECO:0000256" key="1">
    <source>
        <dbReference type="ARBA" id="ARBA00022723"/>
    </source>
</evidence>
<name>A0A835U132_9PASS</name>
<dbReference type="PANTHER" id="PTHR17614">
    <property type="entry name" value="ZINC FINGER-CONTAINING"/>
    <property type="match status" value="1"/>
</dbReference>
<dbReference type="InterPro" id="IPR052445">
    <property type="entry name" value="ZnF-G_patch_domain"/>
</dbReference>
<feature type="domain" description="C2H2-type" evidence="5">
    <location>
        <begin position="430"/>
        <end position="452"/>
    </location>
</feature>
<reference evidence="6" key="1">
    <citation type="submission" date="2020-10" db="EMBL/GenBank/DDBJ databases">
        <title>Feather gene expression reveals the developmental basis of iridescence in African starlings.</title>
        <authorList>
            <person name="Rubenstein D.R."/>
        </authorList>
    </citation>
    <scope>NUCLEOTIDE SEQUENCE</scope>
    <source>
        <strain evidence="6">SS15</strain>
        <tissue evidence="6">Liver</tissue>
    </source>
</reference>
<organism evidence="6">
    <name type="scientific">Lamprotornis superbus</name>
    <dbReference type="NCBI Taxonomy" id="245042"/>
    <lineage>
        <taxon>Eukaryota</taxon>
        <taxon>Metazoa</taxon>
        <taxon>Chordata</taxon>
        <taxon>Craniata</taxon>
        <taxon>Vertebrata</taxon>
        <taxon>Euteleostomi</taxon>
        <taxon>Archelosauria</taxon>
        <taxon>Archosauria</taxon>
        <taxon>Dinosauria</taxon>
        <taxon>Saurischia</taxon>
        <taxon>Theropoda</taxon>
        <taxon>Coelurosauria</taxon>
        <taxon>Aves</taxon>
        <taxon>Neognathae</taxon>
        <taxon>Neoaves</taxon>
        <taxon>Telluraves</taxon>
        <taxon>Australaves</taxon>
        <taxon>Passeriformes</taxon>
        <taxon>Sturnidae</taxon>
        <taxon>Lamprotornis</taxon>
    </lineage>
</organism>
<accession>A0A835U132</accession>
<dbReference type="EMBL" id="JADDUC020000001">
    <property type="protein sequence ID" value="KAI1242696.1"/>
    <property type="molecule type" value="Genomic_DNA"/>
</dbReference>
<reference evidence="7 8" key="2">
    <citation type="journal article" date="2021" name="J. Hered.">
        <title>Feather Gene Expression Elucidates the Developmental Basis of Plumage Iridescence in African Starlings.</title>
        <authorList>
            <person name="Rubenstein D.R."/>
            <person name="Corvelo A."/>
            <person name="MacManes M.D."/>
            <person name="Maia R."/>
            <person name="Narzisi G."/>
            <person name="Rousaki A."/>
            <person name="Vandenabeele P."/>
            <person name="Shawkey M.D."/>
            <person name="Solomon J."/>
        </authorList>
    </citation>
    <scope>NUCLEOTIDE SEQUENCE [LARGE SCALE GENOMIC DNA]</scope>
    <source>
        <strain evidence="7">SS15</strain>
    </source>
</reference>
<gene>
    <name evidence="7" type="ORF">IHE44_0000236</name>
    <name evidence="6" type="ORF">IHE44_007927</name>
</gene>
<comment type="caution">
    <text evidence="6">The sequence shown here is derived from an EMBL/GenBank/DDBJ whole genome shotgun (WGS) entry which is preliminary data.</text>
</comment>
<dbReference type="PANTHER" id="PTHR17614:SF12">
    <property type="entry name" value="ZINC FINGER PROTEIN 804B"/>
    <property type="match status" value="1"/>
</dbReference>
<feature type="compositionally biased region" description="Low complexity" evidence="4">
    <location>
        <begin position="1053"/>
        <end position="1076"/>
    </location>
</feature>